<dbReference type="PANTHER" id="PTHR46401:SF2">
    <property type="entry name" value="GLYCOSYLTRANSFERASE WBBK-RELATED"/>
    <property type="match status" value="1"/>
</dbReference>
<dbReference type="PANTHER" id="PTHR46401">
    <property type="entry name" value="GLYCOSYLTRANSFERASE WBBK-RELATED"/>
    <property type="match status" value="1"/>
</dbReference>
<dbReference type="SUPFAM" id="SSF53756">
    <property type="entry name" value="UDP-Glycosyltransferase/glycogen phosphorylase"/>
    <property type="match status" value="1"/>
</dbReference>
<keyword evidence="5" id="KW-1185">Reference proteome</keyword>
<dbReference type="GO" id="GO:0016757">
    <property type="term" value="F:glycosyltransferase activity"/>
    <property type="evidence" value="ECO:0007669"/>
    <property type="project" value="InterPro"/>
</dbReference>
<dbReference type="CDD" id="cd03809">
    <property type="entry name" value="GT4_MtfB-like"/>
    <property type="match status" value="1"/>
</dbReference>
<dbReference type="Gene3D" id="3.40.50.2000">
    <property type="entry name" value="Glycogen Phosphorylase B"/>
    <property type="match status" value="1"/>
</dbReference>
<dbReference type="Pfam" id="PF00534">
    <property type="entry name" value="Glycos_transf_1"/>
    <property type="match status" value="1"/>
</dbReference>
<comment type="caution">
    <text evidence="4">The sequence shown here is derived from an EMBL/GenBank/DDBJ whole genome shotgun (WGS) entry which is preliminary data.</text>
</comment>
<evidence type="ECO:0000313" key="5">
    <source>
        <dbReference type="Proteomes" id="UP000597459"/>
    </source>
</evidence>
<feature type="region of interest" description="Disordered" evidence="2">
    <location>
        <begin position="73"/>
        <end position="93"/>
    </location>
</feature>
<dbReference type="RefSeq" id="WP_166316338.1">
    <property type="nucleotide sequence ID" value="NZ_WOTH01000021.1"/>
</dbReference>
<dbReference type="EMBL" id="WOTH01000021">
    <property type="protein sequence ID" value="NHO54365.1"/>
    <property type="molecule type" value="Genomic_DNA"/>
</dbReference>
<reference evidence="4" key="1">
    <citation type="submission" date="2019-11" db="EMBL/GenBank/DDBJ databases">
        <title>Description of new Acetobacter species.</title>
        <authorList>
            <person name="Cleenwerck I."/>
            <person name="Sombolestani A.S."/>
        </authorList>
    </citation>
    <scope>NUCLEOTIDE SEQUENCE</scope>
    <source>
        <strain evidence="4">LMG 1626</strain>
    </source>
</reference>
<accession>A0A967B5U7</accession>
<keyword evidence="1" id="KW-0808">Transferase</keyword>
<evidence type="ECO:0000256" key="2">
    <source>
        <dbReference type="SAM" id="MobiDB-lite"/>
    </source>
</evidence>
<feature type="domain" description="Glycosyl transferase family 1" evidence="3">
    <location>
        <begin position="273"/>
        <end position="433"/>
    </location>
</feature>
<organism evidence="4 5">
    <name type="scientific">Acetobacter estunensis</name>
    <dbReference type="NCBI Taxonomy" id="104097"/>
    <lineage>
        <taxon>Bacteria</taxon>
        <taxon>Pseudomonadati</taxon>
        <taxon>Pseudomonadota</taxon>
        <taxon>Alphaproteobacteria</taxon>
        <taxon>Acetobacterales</taxon>
        <taxon>Acetobacteraceae</taxon>
        <taxon>Acetobacter</taxon>
    </lineage>
</organism>
<sequence length="456" mass="50981">MSRKLWIDATDLRDYLDRHSRPSGIQRVVFELGTALATLAPEQVRFVHRTGGPRQYETFDWNRLRARFATLTNTTPRGPIRTPETDGISSFTPPEGRLALLGASLRTQARVLQDIGRVGHRATERGLQALRQRMSRSVTPDRTRSPGQALDTLLRPGDAFFVPGSPWELDDYADTVRWLRDDRRVAFGLLIHDLVPLLYPQWCDRGVIRTFTQWHATVLPLADRIFTTSRAVADDVTAHAARIGIPLPHPVTRIGMGVSNFPTPLTPRPERLPPAGSYVLFVSTLEARKNHALLLRVWRKLLDKRGPDAVPTLVFAGRRGWRVNDLMQQLENANWLDGHIVHVADPGDGELAALYDGCLFTLFPSLAEGWGLPVTESLTFGQPCLASSTTAMPEAGGMFTRHFDPEDAHDALRQIEALLDAPKGLAQWRRRIRAEFTPPSWRDCAARVLSGFGLSP</sequence>
<dbReference type="AlphaFoldDB" id="A0A967B5U7"/>
<dbReference type="InterPro" id="IPR001296">
    <property type="entry name" value="Glyco_trans_1"/>
</dbReference>
<proteinExistence type="predicted"/>
<evidence type="ECO:0000256" key="1">
    <source>
        <dbReference type="ARBA" id="ARBA00022679"/>
    </source>
</evidence>
<protein>
    <submittedName>
        <fullName evidence="4">Glycosyltransferase</fullName>
    </submittedName>
</protein>
<name>A0A967B5U7_9PROT</name>
<dbReference type="Proteomes" id="UP000597459">
    <property type="component" value="Unassembled WGS sequence"/>
</dbReference>
<gene>
    <name evidence="4" type="ORF">GOB87_10410</name>
</gene>
<evidence type="ECO:0000259" key="3">
    <source>
        <dbReference type="Pfam" id="PF00534"/>
    </source>
</evidence>
<evidence type="ECO:0000313" key="4">
    <source>
        <dbReference type="EMBL" id="NHO54365.1"/>
    </source>
</evidence>